<comment type="caution">
    <text evidence="2">The sequence shown here is derived from an EMBL/GenBank/DDBJ whole genome shotgun (WGS) entry which is preliminary data.</text>
</comment>
<sequence>MKRGFLLVLPVALLAVFLSLGQASAFENVGGYLITAEGKQIVVDEFVNLLETYTCKYDGAPLTIPMKRIKRLKLQGSGMAVTTTNGMTYNVLGSMMICLDDYLEYRTINTVTGESLDARIDPMLVESVVFGRKATDLKKCPLCGRTFPGEYLYCPYDKSDLKPLMNR</sequence>
<dbReference type="Proteomes" id="UP000032233">
    <property type="component" value="Unassembled WGS sequence"/>
</dbReference>
<dbReference type="InParanoid" id="A0A0D2JZH5"/>
<dbReference type="EMBL" id="AZAC01000008">
    <property type="protein sequence ID" value="KIX14930.1"/>
    <property type="molecule type" value="Genomic_DNA"/>
</dbReference>
<keyword evidence="3" id="KW-1185">Reference proteome</keyword>
<feature type="signal peptide" evidence="1">
    <location>
        <begin position="1"/>
        <end position="25"/>
    </location>
</feature>
<accession>A0A0D2JZH5</accession>
<name>A0A0D2JZH5_9BACT</name>
<gene>
    <name evidence="2" type="ORF">X474_07210</name>
</gene>
<evidence type="ECO:0000313" key="2">
    <source>
        <dbReference type="EMBL" id="KIX14930.1"/>
    </source>
</evidence>
<protein>
    <submittedName>
        <fullName evidence="2">Uncharacterized protein</fullName>
    </submittedName>
</protein>
<reference evidence="2 3" key="1">
    <citation type="submission" date="2013-11" db="EMBL/GenBank/DDBJ databases">
        <title>Metagenomic analysis of a methanogenic consortium involved in long chain n-alkane degradation.</title>
        <authorList>
            <person name="Davidova I.A."/>
            <person name="Callaghan A.V."/>
            <person name="Wawrik B."/>
            <person name="Pruitt S."/>
            <person name="Marks C."/>
            <person name="Duncan K.E."/>
            <person name="Suflita J.M."/>
        </authorList>
    </citation>
    <scope>NUCLEOTIDE SEQUENCE [LARGE SCALE GENOMIC DNA]</scope>
    <source>
        <strain evidence="2 3">SPR</strain>
    </source>
</reference>
<evidence type="ECO:0000313" key="3">
    <source>
        <dbReference type="Proteomes" id="UP000032233"/>
    </source>
</evidence>
<dbReference type="RefSeq" id="WP_044347552.1">
    <property type="nucleotide sequence ID" value="NZ_AZAC01000008.1"/>
</dbReference>
<feature type="chain" id="PRO_5002245778" evidence="1">
    <location>
        <begin position="26"/>
        <end position="167"/>
    </location>
</feature>
<organism evidence="2 3">
    <name type="scientific">Dethiosulfatarculus sandiegensis</name>
    <dbReference type="NCBI Taxonomy" id="1429043"/>
    <lineage>
        <taxon>Bacteria</taxon>
        <taxon>Pseudomonadati</taxon>
        <taxon>Thermodesulfobacteriota</taxon>
        <taxon>Desulfarculia</taxon>
        <taxon>Desulfarculales</taxon>
        <taxon>Desulfarculaceae</taxon>
        <taxon>Dethiosulfatarculus</taxon>
    </lineage>
</organism>
<dbReference type="OrthoDB" id="5516098at2"/>
<dbReference type="AlphaFoldDB" id="A0A0D2JZH5"/>
<evidence type="ECO:0000256" key="1">
    <source>
        <dbReference type="SAM" id="SignalP"/>
    </source>
</evidence>
<keyword evidence="1" id="KW-0732">Signal</keyword>
<proteinExistence type="predicted"/>